<dbReference type="Gene3D" id="2.40.160.110">
    <property type="match status" value="1"/>
</dbReference>
<keyword evidence="2" id="KW-1185">Reference proteome</keyword>
<dbReference type="EMBL" id="CACRXK020010389">
    <property type="protein sequence ID" value="CAB4019284.1"/>
    <property type="molecule type" value="Genomic_DNA"/>
</dbReference>
<comment type="caution">
    <text evidence="1">The sequence shown here is derived from an EMBL/GenBank/DDBJ whole genome shotgun (WGS) entry which is preliminary data.</text>
</comment>
<sequence length="361" mass="37558">MIRNTIVCIFAVLALGGCVLSESLVVATSPHKDASTPSVVPSSPFVVTSSSAVVTSSSAVVTSSSAVVTSSSAVVTSSSAVVTSSSAVVTSSSAVVTSSSSVVASSSVASSSVASSVSASSSQVVTSRPSSVGISSTQEASVSSSLTSMVTPTASIVQSNSVTVTSSPVATPSLRSTVISSSPGVHSSSIVPYITSSAAPLITPSPTAVVFPETIQINDTDGKPCLYVKLEVDFVIHYNATIKNVTSLNTTKIPLNGFDNSTGACSYSEGRANFLITWNEDGNVKPQHAFQMKFQSAHGRWNVSEVNVLFQTIGDRNFQHATEPSKYFCSHYSIFRTVAVRTIFIYIFRTVAVRTITYLRQ</sequence>
<dbReference type="AlphaFoldDB" id="A0A6S7IJM2"/>
<dbReference type="PROSITE" id="PS51257">
    <property type="entry name" value="PROKAR_LIPOPROTEIN"/>
    <property type="match status" value="1"/>
</dbReference>
<evidence type="ECO:0000313" key="2">
    <source>
        <dbReference type="Proteomes" id="UP001152795"/>
    </source>
</evidence>
<protein>
    <submittedName>
        <fullName evidence="1">Uncharacterized protein</fullName>
    </submittedName>
</protein>
<gene>
    <name evidence="1" type="ORF">PACLA_8A004839</name>
</gene>
<name>A0A6S7IJM2_PARCT</name>
<organism evidence="1 2">
    <name type="scientific">Paramuricea clavata</name>
    <name type="common">Red gorgonian</name>
    <name type="synonym">Violescent sea-whip</name>
    <dbReference type="NCBI Taxonomy" id="317549"/>
    <lineage>
        <taxon>Eukaryota</taxon>
        <taxon>Metazoa</taxon>
        <taxon>Cnidaria</taxon>
        <taxon>Anthozoa</taxon>
        <taxon>Octocorallia</taxon>
        <taxon>Malacalcyonacea</taxon>
        <taxon>Plexauridae</taxon>
        <taxon>Paramuricea</taxon>
    </lineage>
</organism>
<reference evidence="1" key="1">
    <citation type="submission" date="2020-04" db="EMBL/GenBank/DDBJ databases">
        <authorList>
            <person name="Alioto T."/>
            <person name="Alioto T."/>
            <person name="Gomez Garrido J."/>
        </authorList>
    </citation>
    <scope>NUCLEOTIDE SEQUENCE</scope>
    <source>
        <strain evidence="1">A484AB</strain>
    </source>
</reference>
<proteinExistence type="predicted"/>
<accession>A0A6S7IJM2</accession>
<dbReference type="Proteomes" id="UP001152795">
    <property type="component" value="Unassembled WGS sequence"/>
</dbReference>
<evidence type="ECO:0000313" key="1">
    <source>
        <dbReference type="EMBL" id="CAB4019284.1"/>
    </source>
</evidence>